<name>A0A6B1G1I9_9CHLR</name>
<evidence type="ECO:0000313" key="1">
    <source>
        <dbReference type="EMBL" id="MYH63323.1"/>
    </source>
</evidence>
<accession>A0A6B1G1I9</accession>
<dbReference type="AlphaFoldDB" id="A0A6B1G1I9"/>
<gene>
    <name evidence="1" type="ORF">F4148_16750</name>
</gene>
<sequence>MKSNMQLKIGYFVPFVGFMNRLGLNMRPHLWKVQLAAKLLPVAIDVGPSWVVKLLIAILEHVAKKSISDGDAQFALKMFQEVYGGVILVTRERVVGHMRREPDEEVEYYAPIACGNMKAMIYELPTGSRIWFNLLASTSVVGWGILQPGQDDSEMFWRRDLTQEEGTA</sequence>
<protein>
    <submittedName>
        <fullName evidence="1">Uncharacterized protein</fullName>
    </submittedName>
</protein>
<organism evidence="1">
    <name type="scientific">Caldilineaceae bacterium SB0675_bin_29</name>
    <dbReference type="NCBI Taxonomy" id="2605266"/>
    <lineage>
        <taxon>Bacteria</taxon>
        <taxon>Bacillati</taxon>
        <taxon>Chloroflexota</taxon>
        <taxon>Caldilineae</taxon>
        <taxon>Caldilineales</taxon>
        <taxon>Caldilineaceae</taxon>
    </lineage>
</organism>
<proteinExistence type="predicted"/>
<comment type="caution">
    <text evidence="1">The sequence shown here is derived from an EMBL/GenBank/DDBJ whole genome shotgun (WGS) entry which is preliminary data.</text>
</comment>
<dbReference type="EMBL" id="VYDA01000594">
    <property type="protein sequence ID" value="MYH63323.1"/>
    <property type="molecule type" value="Genomic_DNA"/>
</dbReference>
<reference evidence="1" key="1">
    <citation type="submission" date="2019-09" db="EMBL/GenBank/DDBJ databases">
        <title>Characterisation of the sponge microbiome using genome-centric metagenomics.</title>
        <authorList>
            <person name="Engelberts J.P."/>
            <person name="Robbins S.J."/>
            <person name="De Goeij J.M."/>
            <person name="Aranda M."/>
            <person name="Bell S.C."/>
            <person name="Webster N.S."/>
        </authorList>
    </citation>
    <scope>NUCLEOTIDE SEQUENCE</scope>
    <source>
        <strain evidence="1">SB0675_bin_29</strain>
    </source>
</reference>